<evidence type="ECO:0000313" key="8">
    <source>
        <dbReference type="Proteomes" id="UP000026682"/>
    </source>
</evidence>
<comment type="caution">
    <text evidence="7">The sequence shown here is derived from an EMBL/GenBank/DDBJ whole genome shotgun (WGS) entry which is preliminary data.</text>
</comment>
<dbReference type="Gene3D" id="3.40.50.300">
    <property type="entry name" value="P-loop containing nucleotide triphosphate hydrolases"/>
    <property type="match status" value="1"/>
</dbReference>
<dbReference type="PANTHER" id="PTHR42788:SF13">
    <property type="entry name" value="ALIPHATIC SULFONATES IMPORT ATP-BINDING PROTEIN SSUB"/>
    <property type="match status" value="1"/>
</dbReference>
<dbReference type="SMART" id="SM00382">
    <property type="entry name" value="AAA"/>
    <property type="match status" value="1"/>
</dbReference>
<dbReference type="EMBL" id="JFZZ01000065">
    <property type="protein sequence ID" value="KAK91009.1"/>
    <property type="molecule type" value="Genomic_DNA"/>
</dbReference>
<dbReference type="InterPro" id="IPR027396">
    <property type="entry name" value="DsrEFH-like"/>
</dbReference>
<evidence type="ECO:0000256" key="3">
    <source>
        <dbReference type="ARBA" id="ARBA00022475"/>
    </source>
</evidence>
<dbReference type="PROSITE" id="PS50893">
    <property type="entry name" value="ABC_TRANSPORTER_2"/>
    <property type="match status" value="1"/>
</dbReference>
<dbReference type="GO" id="GO:0016887">
    <property type="term" value="F:ATP hydrolysis activity"/>
    <property type="evidence" value="ECO:0007669"/>
    <property type="project" value="InterPro"/>
</dbReference>
<dbReference type="Gene3D" id="3.40.1260.10">
    <property type="entry name" value="DsrEFH-like"/>
    <property type="match status" value="1"/>
</dbReference>
<evidence type="ECO:0000256" key="1">
    <source>
        <dbReference type="ARBA" id="ARBA00005417"/>
    </source>
</evidence>
<dbReference type="InterPro" id="IPR003439">
    <property type="entry name" value="ABC_transporter-like_ATP-bd"/>
</dbReference>
<dbReference type="SUPFAM" id="SSF75169">
    <property type="entry name" value="DsrEFH-like"/>
    <property type="match status" value="1"/>
</dbReference>
<evidence type="ECO:0000259" key="6">
    <source>
        <dbReference type="PROSITE" id="PS50893"/>
    </source>
</evidence>
<keyword evidence="2" id="KW-0813">Transport</keyword>
<comment type="similarity">
    <text evidence="1">Belongs to the ABC transporter superfamily.</text>
</comment>
<sequence>MRFENFSYTHPGATAPVIRGLTLDIQAGSFVAIVGGSGVGKSTLLRAAAGLTEPGGGSVRFEARPKPGCRARAVVFQDSRLLPWRRVGANVAYGLEGLGLSGEEKRRRARQALALTGMEGLDDRWPHQLSGGQAQRVGIARAIARCRTLPRTWRKSPISSNMPDLLRVLIHAPTADALRRARNNAANLLKADPHAAVEIVVNAAGVAAALADPHATDARLRVCANTLLATGTQAPPNLTIVPAAILYLAQKQAEDWAYIRA</sequence>
<dbReference type="PATRIC" id="fig|1331206.3.peg.1741"/>
<dbReference type="PANTHER" id="PTHR42788">
    <property type="entry name" value="TAURINE IMPORT ATP-BINDING PROTEIN-RELATED"/>
    <property type="match status" value="1"/>
</dbReference>
<organism evidence="7 8">
    <name type="scientific">Bordetella holmesii CDC-H585-BH</name>
    <dbReference type="NCBI Taxonomy" id="1331206"/>
    <lineage>
        <taxon>Bacteria</taxon>
        <taxon>Pseudomonadati</taxon>
        <taxon>Pseudomonadota</taxon>
        <taxon>Betaproteobacteria</taxon>
        <taxon>Burkholderiales</taxon>
        <taxon>Alcaligenaceae</taxon>
        <taxon>Bordetella</taxon>
    </lineage>
</organism>
<keyword evidence="3" id="KW-1003">Cell membrane</keyword>
<dbReference type="InterPro" id="IPR027417">
    <property type="entry name" value="P-loop_NTPase"/>
</dbReference>
<protein>
    <submittedName>
        <fullName evidence="7">DsrE/DsrF-like family protein</fullName>
    </submittedName>
</protein>
<name>A0A158M5V7_9BORD</name>
<dbReference type="AlphaFoldDB" id="A0A158M5V7"/>
<dbReference type="SUPFAM" id="SSF52540">
    <property type="entry name" value="P-loop containing nucleoside triphosphate hydrolases"/>
    <property type="match status" value="1"/>
</dbReference>
<dbReference type="Proteomes" id="UP000026682">
    <property type="component" value="Unassembled WGS sequence"/>
</dbReference>
<reference evidence="7 8" key="1">
    <citation type="submission" date="2014-03" db="EMBL/GenBank/DDBJ databases">
        <title>Genome sequence of Bordetella holmseii.</title>
        <authorList>
            <person name="Harvill E."/>
            <person name="Goodfield L.L."/>
            <person name="Ivanov Y."/>
            <person name="Meyer J.A."/>
            <person name="Newth C."/>
            <person name="Cassiday P."/>
            <person name="Tondella M.L."/>
            <person name="Liao P."/>
            <person name="Zimmerman J."/>
            <person name="Meert K."/>
            <person name="Wessel D."/>
            <person name="Berger J."/>
            <person name="Dean J.M."/>
            <person name="Holubkov R."/>
            <person name="Burr J."/>
            <person name="Liu T."/>
            <person name="Brinkac L.M."/>
            <person name="Sanka R."/>
            <person name="Kim M."/>
            <person name="Losada L."/>
        </authorList>
    </citation>
    <scope>NUCLEOTIDE SEQUENCE [LARGE SCALE GENOMIC DNA]</scope>
    <source>
        <strain evidence="7 8">CDC-H585-BH</strain>
    </source>
</reference>
<keyword evidence="3" id="KW-0472">Membrane</keyword>
<keyword evidence="4" id="KW-0547">Nucleotide-binding</keyword>
<feature type="domain" description="ABC transporter" evidence="6">
    <location>
        <begin position="1"/>
        <end position="229"/>
    </location>
</feature>
<evidence type="ECO:0000256" key="5">
    <source>
        <dbReference type="ARBA" id="ARBA00022840"/>
    </source>
</evidence>
<dbReference type="GO" id="GO:0005524">
    <property type="term" value="F:ATP binding"/>
    <property type="evidence" value="ECO:0007669"/>
    <property type="project" value="UniProtKB-KW"/>
</dbReference>
<dbReference type="Pfam" id="PF00005">
    <property type="entry name" value="ABC_tran"/>
    <property type="match status" value="1"/>
</dbReference>
<evidence type="ECO:0000256" key="4">
    <source>
        <dbReference type="ARBA" id="ARBA00022741"/>
    </source>
</evidence>
<dbReference type="InterPro" id="IPR050166">
    <property type="entry name" value="ABC_transporter_ATP-bind"/>
</dbReference>
<dbReference type="PROSITE" id="PS00211">
    <property type="entry name" value="ABC_TRANSPORTER_1"/>
    <property type="match status" value="1"/>
</dbReference>
<proteinExistence type="inferred from homology"/>
<evidence type="ECO:0000313" key="7">
    <source>
        <dbReference type="EMBL" id="KAK91009.1"/>
    </source>
</evidence>
<dbReference type="InterPro" id="IPR017871">
    <property type="entry name" value="ABC_transporter-like_CS"/>
</dbReference>
<evidence type="ECO:0000256" key="2">
    <source>
        <dbReference type="ARBA" id="ARBA00022448"/>
    </source>
</evidence>
<accession>A0A158M5V7</accession>
<dbReference type="STRING" id="35814.BBB42_15940"/>
<dbReference type="InterPro" id="IPR003593">
    <property type="entry name" value="AAA+_ATPase"/>
</dbReference>
<keyword evidence="5" id="KW-0067">ATP-binding</keyword>
<gene>
    <name evidence="7" type="ORF">L497_2596</name>
</gene>